<evidence type="ECO:0000259" key="2">
    <source>
        <dbReference type="PROSITE" id="PS50004"/>
    </source>
</evidence>
<evidence type="ECO:0000256" key="1">
    <source>
        <dbReference type="SAM" id="SignalP"/>
    </source>
</evidence>
<keyword evidence="1" id="KW-0732">Signal</keyword>
<evidence type="ECO:0000313" key="3">
    <source>
        <dbReference type="EMBL" id="KAJ3046512.1"/>
    </source>
</evidence>
<feature type="signal peptide" evidence="1">
    <location>
        <begin position="1"/>
        <end position="19"/>
    </location>
</feature>
<reference evidence="3" key="1">
    <citation type="submission" date="2020-05" db="EMBL/GenBank/DDBJ databases">
        <title>Phylogenomic resolution of chytrid fungi.</title>
        <authorList>
            <person name="Stajich J.E."/>
            <person name="Amses K."/>
            <person name="Simmons R."/>
            <person name="Seto K."/>
            <person name="Myers J."/>
            <person name="Bonds A."/>
            <person name="Quandt C.A."/>
            <person name="Barry K."/>
            <person name="Liu P."/>
            <person name="Grigoriev I."/>
            <person name="Longcore J.E."/>
            <person name="James T.Y."/>
        </authorList>
    </citation>
    <scope>NUCLEOTIDE SEQUENCE</scope>
    <source>
        <strain evidence="3">JEL0318</strain>
    </source>
</reference>
<dbReference type="EMBL" id="JADGJD010001152">
    <property type="protein sequence ID" value="KAJ3046512.1"/>
    <property type="molecule type" value="Genomic_DNA"/>
</dbReference>
<gene>
    <name evidence="3" type="ORF">HK097_000797</name>
</gene>
<sequence>MKFLNLATLLLSLFATTSALAVGKRQTAGLQIYVANAACLESEDAITSTDPYIEITVDGQTQRTQKVGDGTTFTIYGETLNFPSASPTSVLDIVAKDKDVLRDDTIGKATVDLSKVDTTKPITVELKHLLGLANAGIVTIYVVQ</sequence>
<keyword evidence="4" id="KW-1185">Reference proteome</keyword>
<dbReference type="PROSITE" id="PS50004">
    <property type="entry name" value="C2"/>
    <property type="match status" value="1"/>
</dbReference>
<evidence type="ECO:0000313" key="4">
    <source>
        <dbReference type="Proteomes" id="UP001212841"/>
    </source>
</evidence>
<name>A0AAD5WZA2_9FUNG</name>
<dbReference type="CDD" id="cd00030">
    <property type="entry name" value="C2"/>
    <property type="match status" value="1"/>
</dbReference>
<dbReference type="AlphaFoldDB" id="A0AAD5WZA2"/>
<organism evidence="3 4">
    <name type="scientific">Rhizophlyctis rosea</name>
    <dbReference type="NCBI Taxonomy" id="64517"/>
    <lineage>
        <taxon>Eukaryota</taxon>
        <taxon>Fungi</taxon>
        <taxon>Fungi incertae sedis</taxon>
        <taxon>Chytridiomycota</taxon>
        <taxon>Chytridiomycota incertae sedis</taxon>
        <taxon>Chytridiomycetes</taxon>
        <taxon>Rhizophlyctidales</taxon>
        <taxon>Rhizophlyctidaceae</taxon>
        <taxon>Rhizophlyctis</taxon>
    </lineage>
</organism>
<accession>A0AAD5WZA2</accession>
<dbReference type="InterPro" id="IPR035892">
    <property type="entry name" value="C2_domain_sf"/>
</dbReference>
<dbReference type="Gene3D" id="2.60.40.150">
    <property type="entry name" value="C2 domain"/>
    <property type="match status" value="1"/>
</dbReference>
<feature type="domain" description="C2" evidence="2">
    <location>
        <begin position="5"/>
        <end position="126"/>
    </location>
</feature>
<dbReference type="Proteomes" id="UP001212841">
    <property type="component" value="Unassembled WGS sequence"/>
</dbReference>
<dbReference type="SMART" id="SM00239">
    <property type="entry name" value="C2"/>
    <property type="match status" value="1"/>
</dbReference>
<dbReference type="InterPro" id="IPR000008">
    <property type="entry name" value="C2_dom"/>
</dbReference>
<feature type="chain" id="PRO_5042027885" description="C2 domain-containing protein" evidence="1">
    <location>
        <begin position="20"/>
        <end position="144"/>
    </location>
</feature>
<protein>
    <recommendedName>
        <fullName evidence="2">C2 domain-containing protein</fullName>
    </recommendedName>
</protein>
<proteinExistence type="predicted"/>
<dbReference type="SUPFAM" id="SSF49562">
    <property type="entry name" value="C2 domain (Calcium/lipid-binding domain, CaLB)"/>
    <property type="match status" value="1"/>
</dbReference>
<comment type="caution">
    <text evidence="3">The sequence shown here is derived from an EMBL/GenBank/DDBJ whole genome shotgun (WGS) entry which is preliminary data.</text>
</comment>
<dbReference type="Pfam" id="PF00168">
    <property type="entry name" value="C2"/>
    <property type="match status" value="1"/>
</dbReference>